<dbReference type="InterPro" id="IPR018528">
    <property type="entry name" value="Preph_deHydtase_CS"/>
</dbReference>
<evidence type="ECO:0000256" key="1">
    <source>
        <dbReference type="ARBA" id="ARBA00000824"/>
    </source>
</evidence>
<evidence type="ECO:0000313" key="23">
    <source>
        <dbReference type="EMBL" id="ARJ57369.1"/>
    </source>
</evidence>
<keyword evidence="11" id="KW-0057">Aromatic amino acid biosynthesis</keyword>
<sequence>MQNLDELRAKIDAVDDKILILLNERMNYVKNVGELKKNSGTTIYRPERERAILNRLKNSNQGILNQDAIEAIYQEIFAVSRNLEMPQSVAYFGPEGTYTHQAARSRFGAMSRYIALATIEDVFKELSNKEAKYGVVPIENNTEGAVGITLDCLGKYAELKIFGEIYMDIHHSFVGMNENLKEIKRIYSHPQGYNQCRRFLESHELNQIEFVPSKSTANAAYLASQDYDSAAICSKIAAKLYNVPILFNKIEDNLANRTRFLILSDIKTPKMPNCKTSILAHTAHKPGSLSDLLEQFKKENINLTKLESRPLKTREFMHSFYIDFEGHIDDDNVKRALKDAGEIIWLGSYLSAEENSLAEE</sequence>
<dbReference type="InterPro" id="IPR045865">
    <property type="entry name" value="ACT-like_dom_sf"/>
</dbReference>
<keyword evidence="14 23" id="KW-0456">Lyase</keyword>
<dbReference type="NCBIfam" id="NF008865">
    <property type="entry name" value="PRK11898.1"/>
    <property type="match status" value="1"/>
</dbReference>
<dbReference type="GO" id="GO:0009094">
    <property type="term" value="P:L-phenylalanine biosynthetic process"/>
    <property type="evidence" value="ECO:0007669"/>
    <property type="project" value="UniProtKB-UniPathway"/>
</dbReference>
<gene>
    <name evidence="23" type="primary">pheA</name>
    <name evidence="23" type="ORF">CCUN_1801</name>
</gene>
<dbReference type="GO" id="GO:0005737">
    <property type="term" value="C:cytoplasm"/>
    <property type="evidence" value="ECO:0007669"/>
    <property type="project" value="UniProtKB-SubCell"/>
</dbReference>
<dbReference type="CDD" id="cd04905">
    <property type="entry name" value="ACT_CM-PDT"/>
    <property type="match status" value="1"/>
</dbReference>
<comment type="pathway">
    <text evidence="5">Metabolic intermediate biosynthesis; prephenate biosynthesis; prephenate from chorismate: step 1/1.</text>
</comment>
<dbReference type="PROSITE" id="PS51671">
    <property type="entry name" value="ACT"/>
    <property type="match status" value="1"/>
</dbReference>
<comment type="function">
    <text evidence="2">Catalyzes the Claisen rearrangement of chorismate to prephenate and the decarboxylation/dehydration of prephenate to phenylpyruvate.</text>
</comment>
<comment type="catalytic activity">
    <reaction evidence="1">
        <text>chorismate = prephenate</text>
        <dbReference type="Rhea" id="RHEA:13897"/>
        <dbReference type="ChEBI" id="CHEBI:29748"/>
        <dbReference type="ChEBI" id="CHEBI:29934"/>
        <dbReference type="EC" id="5.4.99.5"/>
    </reaction>
</comment>
<accession>A0A1W6BZ45</accession>
<dbReference type="InterPro" id="IPR002912">
    <property type="entry name" value="ACT_dom"/>
</dbReference>
<evidence type="ECO:0000256" key="13">
    <source>
        <dbReference type="ARBA" id="ARBA00023235"/>
    </source>
</evidence>
<dbReference type="NCBIfam" id="TIGR01807">
    <property type="entry name" value="CM_P2"/>
    <property type="match status" value="1"/>
</dbReference>
<dbReference type="GO" id="GO:0046417">
    <property type="term" value="P:chorismate metabolic process"/>
    <property type="evidence" value="ECO:0007669"/>
    <property type="project" value="InterPro"/>
</dbReference>
<keyword evidence="9" id="KW-0963">Cytoplasm</keyword>
<comment type="pathway">
    <text evidence="4">Amino-acid biosynthesis; L-phenylalanine biosynthesis; phenylpyruvate from prephenate: step 1/1.</text>
</comment>
<dbReference type="InterPro" id="IPR036263">
    <property type="entry name" value="Chorismate_II_sf"/>
</dbReference>
<dbReference type="CDD" id="cd13630">
    <property type="entry name" value="PBP2_PDT_1"/>
    <property type="match status" value="1"/>
</dbReference>
<dbReference type="PROSITE" id="PS00858">
    <property type="entry name" value="PREPHENATE_DEHYDR_2"/>
    <property type="match status" value="1"/>
</dbReference>
<evidence type="ECO:0000256" key="16">
    <source>
        <dbReference type="ARBA" id="ARBA00031175"/>
    </source>
</evidence>
<evidence type="ECO:0000256" key="2">
    <source>
        <dbReference type="ARBA" id="ARBA00002364"/>
    </source>
</evidence>
<dbReference type="PANTHER" id="PTHR21022:SF19">
    <property type="entry name" value="PREPHENATE DEHYDRATASE-RELATED"/>
    <property type="match status" value="1"/>
</dbReference>
<evidence type="ECO:0000256" key="17">
    <source>
        <dbReference type="ARBA" id="ARBA00031520"/>
    </source>
</evidence>
<dbReference type="Pfam" id="PF01817">
    <property type="entry name" value="CM_2"/>
    <property type="match status" value="1"/>
</dbReference>
<comment type="subcellular location">
    <subcellularLocation>
        <location evidence="3">Cytoplasm</location>
    </subcellularLocation>
</comment>
<reference evidence="23 24" key="1">
    <citation type="submission" date="2017-04" db="EMBL/GenBank/DDBJ databases">
        <title>Complete genome sequence of the Campylobacter cuniculorum type strain LMG24588.</title>
        <authorList>
            <person name="Miller W.G."/>
            <person name="Yee E."/>
            <person name="Revez J."/>
            <person name="Bono J.L."/>
            <person name="Rossi M."/>
        </authorList>
    </citation>
    <scope>NUCLEOTIDE SEQUENCE [LARGE SCALE GENOMIC DNA]</scope>
    <source>
        <strain evidence="23 24">LMG 24588</strain>
    </source>
</reference>
<dbReference type="AlphaFoldDB" id="A0A1W6BZ45"/>
<dbReference type="SUPFAM" id="SSF55021">
    <property type="entry name" value="ACT-like"/>
    <property type="match status" value="1"/>
</dbReference>
<dbReference type="EMBL" id="CP020867">
    <property type="protein sequence ID" value="ARJ57369.1"/>
    <property type="molecule type" value="Genomic_DNA"/>
</dbReference>
<dbReference type="PANTHER" id="PTHR21022">
    <property type="entry name" value="PREPHENATE DEHYDRATASE P PROTEIN"/>
    <property type="match status" value="1"/>
</dbReference>
<dbReference type="Proteomes" id="UP000192902">
    <property type="component" value="Chromosome"/>
</dbReference>
<dbReference type="PROSITE" id="PS51171">
    <property type="entry name" value="PREPHENATE_DEHYDR_3"/>
    <property type="match status" value="1"/>
</dbReference>
<keyword evidence="15" id="KW-0511">Multifunctional enzyme</keyword>
<dbReference type="InterPro" id="IPR036979">
    <property type="entry name" value="CM_dom_sf"/>
</dbReference>
<feature type="site" description="Essential for prephenate dehydratase activity" evidence="19">
    <location>
        <position position="258"/>
    </location>
</feature>
<dbReference type="EC" id="5.4.99.5" evidence="6"/>
<evidence type="ECO:0000259" key="22">
    <source>
        <dbReference type="PROSITE" id="PS51671"/>
    </source>
</evidence>
<dbReference type="OrthoDB" id="9802281at2"/>
<dbReference type="eggNOG" id="COG1605">
    <property type="taxonomic scope" value="Bacteria"/>
</dbReference>
<dbReference type="InterPro" id="IPR001086">
    <property type="entry name" value="Preph_deHydtase"/>
</dbReference>
<name>A0A1W6BZ45_9BACT</name>
<feature type="domain" description="Chorismate mutase" evidence="20">
    <location>
        <begin position="1"/>
        <end position="88"/>
    </location>
</feature>
<dbReference type="SMART" id="SM00830">
    <property type="entry name" value="CM_2"/>
    <property type="match status" value="1"/>
</dbReference>
<organism evidence="23 24">
    <name type="scientific">Campylobacter cuniculorum DSM 23162 = LMG 24588</name>
    <dbReference type="NCBI Taxonomy" id="1121267"/>
    <lineage>
        <taxon>Bacteria</taxon>
        <taxon>Pseudomonadati</taxon>
        <taxon>Campylobacterota</taxon>
        <taxon>Epsilonproteobacteria</taxon>
        <taxon>Campylobacterales</taxon>
        <taxon>Campylobacteraceae</taxon>
        <taxon>Campylobacter</taxon>
    </lineage>
</organism>
<evidence type="ECO:0000256" key="14">
    <source>
        <dbReference type="ARBA" id="ARBA00023239"/>
    </source>
</evidence>
<feature type="domain" description="Prephenate dehydratase" evidence="21">
    <location>
        <begin position="88"/>
        <end position="265"/>
    </location>
</feature>
<dbReference type="EC" id="4.2.1.51" evidence="7"/>
<proteinExistence type="predicted"/>
<dbReference type="Gene3D" id="3.40.190.10">
    <property type="entry name" value="Periplasmic binding protein-like II"/>
    <property type="match status" value="2"/>
</dbReference>
<dbReference type="SUPFAM" id="SSF48600">
    <property type="entry name" value="Chorismate mutase II"/>
    <property type="match status" value="1"/>
</dbReference>
<evidence type="ECO:0000256" key="5">
    <source>
        <dbReference type="ARBA" id="ARBA00004817"/>
    </source>
</evidence>
<keyword evidence="13 23" id="KW-0413">Isomerase</keyword>
<evidence type="ECO:0000256" key="7">
    <source>
        <dbReference type="ARBA" id="ARBA00013147"/>
    </source>
</evidence>
<evidence type="ECO:0000256" key="10">
    <source>
        <dbReference type="ARBA" id="ARBA00022605"/>
    </source>
</evidence>
<evidence type="ECO:0000256" key="19">
    <source>
        <dbReference type="PIRSR" id="PIRSR001500-2"/>
    </source>
</evidence>
<evidence type="ECO:0000256" key="11">
    <source>
        <dbReference type="ARBA" id="ARBA00023141"/>
    </source>
</evidence>
<keyword evidence="12" id="KW-0584">Phenylalanine biosynthesis</keyword>
<dbReference type="KEGG" id="ccun:CCUN_1801"/>
<keyword evidence="10" id="KW-0028">Amino-acid biosynthesis</keyword>
<dbReference type="RefSeq" id="WP_027305325.1">
    <property type="nucleotide sequence ID" value="NZ_CP020867.1"/>
</dbReference>
<evidence type="ECO:0000256" key="8">
    <source>
        <dbReference type="ARBA" id="ARBA00014401"/>
    </source>
</evidence>
<dbReference type="InterPro" id="IPR008242">
    <property type="entry name" value="Chor_mutase/pphenate_deHydtase"/>
</dbReference>
<dbReference type="InterPro" id="IPR002701">
    <property type="entry name" value="CM_II_prokaryot"/>
</dbReference>
<dbReference type="PIRSF" id="PIRSF001500">
    <property type="entry name" value="Chor_mut_pdt_Ppr"/>
    <property type="match status" value="1"/>
</dbReference>
<dbReference type="UniPathway" id="UPA00120">
    <property type="reaction ID" value="UER00203"/>
</dbReference>
<evidence type="ECO:0000256" key="4">
    <source>
        <dbReference type="ARBA" id="ARBA00004741"/>
    </source>
</evidence>
<dbReference type="PROSITE" id="PS00857">
    <property type="entry name" value="PREPHENATE_DEHYDR_1"/>
    <property type="match status" value="1"/>
</dbReference>
<dbReference type="Gene3D" id="1.20.59.10">
    <property type="entry name" value="Chorismate mutase"/>
    <property type="match status" value="1"/>
</dbReference>
<dbReference type="STRING" id="1121267.CCUN_1801"/>
<evidence type="ECO:0000256" key="18">
    <source>
        <dbReference type="ARBA" id="ARBA00047848"/>
    </source>
</evidence>
<dbReference type="Pfam" id="PF00800">
    <property type="entry name" value="PDT"/>
    <property type="match status" value="1"/>
</dbReference>
<dbReference type="Gene3D" id="3.30.70.260">
    <property type="match status" value="1"/>
</dbReference>
<evidence type="ECO:0000256" key="15">
    <source>
        <dbReference type="ARBA" id="ARBA00023268"/>
    </source>
</evidence>
<feature type="domain" description="ACT" evidence="22">
    <location>
        <begin position="277"/>
        <end position="351"/>
    </location>
</feature>
<evidence type="ECO:0000256" key="3">
    <source>
        <dbReference type="ARBA" id="ARBA00004496"/>
    </source>
</evidence>
<evidence type="ECO:0000256" key="6">
    <source>
        <dbReference type="ARBA" id="ARBA00012404"/>
    </source>
</evidence>
<dbReference type="PROSITE" id="PS51168">
    <property type="entry name" value="CHORISMATE_MUT_2"/>
    <property type="match status" value="1"/>
</dbReference>
<evidence type="ECO:0000259" key="21">
    <source>
        <dbReference type="PROSITE" id="PS51171"/>
    </source>
</evidence>
<dbReference type="GO" id="GO:0004664">
    <property type="term" value="F:prephenate dehydratase activity"/>
    <property type="evidence" value="ECO:0007669"/>
    <property type="project" value="UniProtKB-EC"/>
</dbReference>
<evidence type="ECO:0000313" key="24">
    <source>
        <dbReference type="Proteomes" id="UP000192902"/>
    </source>
</evidence>
<dbReference type="eggNOG" id="COG0077">
    <property type="taxonomic scope" value="Bacteria"/>
</dbReference>
<evidence type="ECO:0000256" key="12">
    <source>
        <dbReference type="ARBA" id="ARBA00023222"/>
    </source>
</evidence>
<comment type="catalytic activity">
    <reaction evidence="18">
        <text>prephenate + H(+) = 3-phenylpyruvate + CO2 + H2O</text>
        <dbReference type="Rhea" id="RHEA:21648"/>
        <dbReference type="ChEBI" id="CHEBI:15377"/>
        <dbReference type="ChEBI" id="CHEBI:15378"/>
        <dbReference type="ChEBI" id="CHEBI:16526"/>
        <dbReference type="ChEBI" id="CHEBI:18005"/>
        <dbReference type="ChEBI" id="CHEBI:29934"/>
        <dbReference type="EC" id="4.2.1.51"/>
    </reaction>
</comment>
<protein>
    <recommendedName>
        <fullName evidence="8">Bifunctional chorismate mutase/prephenate dehydratase</fullName>
        <ecNumber evidence="7">4.2.1.51</ecNumber>
        <ecNumber evidence="6">5.4.99.5</ecNumber>
    </recommendedName>
    <alternativeName>
        <fullName evidence="17">Chorismate mutase-prephenate dehydratase</fullName>
    </alternativeName>
    <alternativeName>
        <fullName evidence="16">p-protein</fullName>
    </alternativeName>
</protein>
<dbReference type="UniPathway" id="UPA00121">
    <property type="reaction ID" value="UER00345"/>
</dbReference>
<dbReference type="SUPFAM" id="SSF53850">
    <property type="entry name" value="Periplasmic binding protein-like II"/>
    <property type="match status" value="1"/>
</dbReference>
<dbReference type="GO" id="GO:0004106">
    <property type="term" value="F:chorismate mutase activity"/>
    <property type="evidence" value="ECO:0007669"/>
    <property type="project" value="UniProtKB-EC"/>
</dbReference>
<evidence type="ECO:0000256" key="9">
    <source>
        <dbReference type="ARBA" id="ARBA00022490"/>
    </source>
</evidence>
<evidence type="ECO:0000259" key="20">
    <source>
        <dbReference type="PROSITE" id="PS51168"/>
    </source>
</evidence>
<dbReference type="InterPro" id="IPR010957">
    <property type="entry name" value="G/b/e-P-prot_chorismate_mutase"/>
</dbReference>